<proteinExistence type="predicted"/>
<feature type="signal peptide" evidence="1">
    <location>
        <begin position="1"/>
        <end position="21"/>
    </location>
</feature>
<protein>
    <recommendedName>
        <fullName evidence="4">Hydrophobin</fullName>
    </recommendedName>
</protein>
<dbReference type="EMBL" id="KZ824690">
    <property type="protein sequence ID" value="RAK72713.1"/>
    <property type="molecule type" value="Genomic_DNA"/>
</dbReference>
<keyword evidence="3" id="KW-1185">Reference proteome</keyword>
<dbReference type="Proteomes" id="UP000249789">
    <property type="component" value="Unassembled WGS sequence"/>
</dbReference>
<reference evidence="2 3" key="1">
    <citation type="submission" date="2018-02" db="EMBL/GenBank/DDBJ databases">
        <title>The genomes of Aspergillus section Nigri reveals drivers in fungal speciation.</title>
        <authorList>
            <consortium name="DOE Joint Genome Institute"/>
            <person name="Vesth T.C."/>
            <person name="Nybo J."/>
            <person name="Theobald S."/>
            <person name="Brandl J."/>
            <person name="Frisvad J.C."/>
            <person name="Nielsen K.F."/>
            <person name="Lyhne E.K."/>
            <person name="Kogle M.E."/>
            <person name="Kuo A."/>
            <person name="Riley R."/>
            <person name="Clum A."/>
            <person name="Nolan M."/>
            <person name="Lipzen A."/>
            <person name="Salamov A."/>
            <person name="Henrissat B."/>
            <person name="Wiebenga A."/>
            <person name="De vries R.P."/>
            <person name="Grigoriev I.V."/>
            <person name="Mortensen U.H."/>
            <person name="Andersen M.R."/>
            <person name="Baker S.E."/>
        </authorList>
    </citation>
    <scope>NUCLEOTIDE SEQUENCE [LARGE SCALE GENOMIC DNA]</scope>
    <source>
        <strain evidence="2 3">CBS 313.89</strain>
    </source>
</reference>
<evidence type="ECO:0000256" key="1">
    <source>
        <dbReference type="SAM" id="SignalP"/>
    </source>
</evidence>
<evidence type="ECO:0000313" key="3">
    <source>
        <dbReference type="Proteomes" id="UP000249789"/>
    </source>
</evidence>
<sequence length="114" mass="12196">MRVTAILPFLALAFHPLTAFAQGGAVGDIVEEVDATLALRAESSCDPDDLYCCIYDGPGTDYYTKVQEYTDPGAGVGSNCDLPDEETGQCNSKARTLVCCLDSFGQDKIDCTQQ</sequence>
<keyword evidence="1" id="KW-0732">Signal</keyword>
<organism evidence="2 3">
    <name type="scientific">Aspergillus fijiensis CBS 313.89</name>
    <dbReference type="NCBI Taxonomy" id="1448319"/>
    <lineage>
        <taxon>Eukaryota</taxon>
        <taxon>Fungi</taxon>
        <taxon>Dikarya</taxon>
        <taxon>Ascomycota</taxon>
        <taxon>Pezizomycotina</taxon>
        <taxon>Eurotiomycetes</taxon>
        <taxon>Eurotiomycetidae</taxon>
        <taxon>Eurotiales</taxon>
        <taxon>Aspergillaceae</taxon>
        <taxon>Aspergillus</taxon>
    </lineage>
</organism>
<dbReference type="AlphaFoldDB" id="A0A8G1RIG6"/>
<evidence type="ECO:0008006" key="4">
    <source>
        <dbReference type="Google" id="ProtNLM"/>
    </source>
</evidence>
<accession>A0A8G1RIG6</accession>
<name>A0A8G1RIG6_9EURO</name>
<gene>
    <name evidence="2" type="ORF">BO72DRAFT_489582</name>
</gene>
<dbReference type="OrthoDB" id="10308902at2759"/>
<dbReference type="VEuPathDB" id="FungiDB:BO72DRAFT_489582"/>
<feature type="chain" id="PRO_5034209823" description="Hydrophobin" evidence="1">
    <location>
        <begin position="22"/>
        <end position="114"/>
    </location>
</feature>
<dbReference type="RefSeq" id="XP_040796725.1">
    <property type="nucleotide sequence ID" value="XM_040948098.1"/>
</dbReference>
<evidence type="ECO:0000313" key="2">
    <source>
        <dbReference type="EMBL" id="RAK72713.1"/>
    </source>
</evidence>
<dbReference type="GeneID" id="63865431"/>